<evidence type="ECO:0000313" key="1">
    <source>
        <dbReference type="EMBL" id="GMA29772.1"/>
    </source>
</evidence>
<proteinExistence type="predicted"/>
<accession>A0AA37UPF3</accession>
<comment type="caution">
    <text evidence="1">The sequence shown here is derived from an EMBL/GenBank/DDBJ whole genome shotgun (WGS) entry which is preliminary data.</text>
</comment>
<evidence type="ECO:0008006" key="3">
    <source>
        <dbReference type="Google" id="ProtNLM"/>
    </source>
</evidence>
<sequence>MHALRDERGAGSALGLGVVAVTVALLLLLLPLAVALQGRQLAANAADAAALAAADTAMGAVPGEPCGNAGRVAAAGGAELLDCRLEGAVATVLVARAVLGGAARAAATAGPEGAGRG</sequence>
<dbReference type="EMBL" id="BSUL01000001">
    <property type="protein sequence ID" value="GMA29772.1"/>
    <property type="molecule type" value="Genomic_DNA"/>
</dbReference>
<reference evidence="1 2" key="1">
    <citation type="journal article" date="2014" name="Int. J. Syst. Evol. Microbiol.">
        <title>Complete genome sequence of Corynebacterium casei LMG S-19264T (=DSM 44701T), isolated from a smear-ripened cheese.</title>
        <authorList>
            <consortium name="US DOE Joint Genome Institute (JGI-PGF)"/>
            <person name="Walter F."/>
            <person name="Albersmeier A."/>
            <person name="Kalinowski J."/>
            <person name="Ruckert C."/>
        </authorList>
    </citation>
    <scope>NUCLEOTIDE SEQUENCE [LARGE SCALE GENOMIC DNA]</scope>
    <source>
        <strain evidence="1 2">NBRC 112289</strain>
    </source>
</reference>
<dbReference type="InterPro" id="IPR021202">
    <property type="entry name" value="Rv3654c-like"/>
</dbReference>
<protein>
    <recommendedName>
        <fullName evidence="3">Helicase</fullName>
    </recommendedName>
</protein>
<name>A0AA37UPF3_9MICO</name>
<organism evidence="1 2">
    <name type="scientific">Arenivirga flava</name>
    <dbReference type="NCBI Taxonomy" id="1930060"/>
    <lineage>
        <taxon>Bacteria</taxon>
        <taxon>Bacillati</taxon>
        <taxon>Actinomycetota</taxon>
        <taxon>Actinomycetes</taxon>
        <taxon>Micrococcales</taxon>
        <taxon>Microbacteriaceae</taxon>
        <taxon>Arenivirga</taxon>
    </lineage>
</organism>
<evidence type="ECO:0000313" key="2">
    <source>
        <dbReference type="Proteomes" id="UP001157160"/>
    </source>
</evidence>
<dbReference type="AlphaFoldDB" id="A0AA37UPF3"/>
<dbReference type="Proteomes" id="UP001157160">
    <property type="component" value="Unassembled WGS sequence"/>
</dbReference>
<gene>
    <name evidence="1" type="ORF">GCM10025874_30250</name>
</gene>
<dbReference type="NCBIfam" id="TIGR03816">
    <property type="entry name" value="tadE_like_DECH"/>
    <property type="match status" value="1"/>
</dbReference>
<keyword evidence="2" id="KW-1185">Reference proteome</keyword>